<dbReference type="CDD" id="cd08422">
    <property type="entry name" value="PBP2_CrgA_like"/>
    <property type="match status" value="1"/>
</dbReference>
<protein>
    <submittedName>
        <fullName evidence="6">LysR family transcriptional regulator</fullName>
    </submittedName>
</protein>
<keyword evidence="2" id="KW-0805">Transcription regulation</keyword>
<dbReference type="RefSeq" id="WP_250197980.1">
    <property type="nucleotide sequence ID" value="NZ_CP097636.1"/>
</dbReference>
<dbReference type="Pfam" id="PF00126">
    <property type="entry name" value="HTH_1"/>
    <property type="match status" value="1"/>
</dbReference>
<keyword evidence="3" id="KW-0238">DNA-binding</keyword>
<dbReference type="InterPro" id="IPR058163">
    <property type="entry name" value="LysR-type_TF_proteobact-type"/>
</dbReference>
<dbReference type="PANTHER" id="PTHR30537:SF5">
    <property type="entry name" value="HTH-TYPE TRANSCRIPTIONAL ACTIVATOR TTDR-RELATED"/>
    <property type="match status" value="1"/>
</dbReference>
<gene>
    <name evidence="6" type="ORF">MW290_29880</name>
</gene>
<organism evidence="6 7">
    <name type="scientific">Aquincola tertiaricarbonis</name>
    <dbReference type="NCBI Taxonomy" id="391953"/>
    <lineage>
        <taxon>Bacteria</taxon>
        <taxon>Pseudomonadati</taxon>
        <taxon>Pseudomonadota</taxon>
        <taxon>Betaproteobacteria</taxon>
        <taxon>Burkholderiales</taxon>
        <taxon>Sphaerotilaceae</taxon>
        <taxon>Aquincola</taxon>
    </lineage>
</organism>
<dbReference type="InterPro" id="IPR000847">
    <property type="entry name" value="LysR_HTH_N"/>
</dbReference>
<proteinExistence type="inferred from homology"/>
<dbReference type="PANTHER" id="PTHR30537">
    <property type="entry name" value="HTH-TYPE TRANSCRIPTIONAL REGULATOR"/>
    <property type="match status" value="1"/>
</dbReference>
<dbReference type="PROSITE" id="PS50931">
    <property type="entry name" value="HTH_LYSR"/>
    <property type="match status" value="1"/>
</dbReference>
<dbReference type="Gene3D" id="1.10.10.10">
    <property type="entry name" value="Winged helix-like DNA-binding domain superfamily/Winged helix DNA-binding domain"/>
    <property type="match status" value="1"/>
</dbReference>
<dbReference type="EMBL" id="CP097636">
    <property type="protein sequence ID" value="URI09757.1"/>
    <property type="molecule type" value="Genomic_DNA"/>
</dbReference>
<evidence type="ECO:0000313" key="7">
    <source>
        <dbReference type="Proteomes" id="UP001056201"/>
    </source>
</evidence>
<evidence type="ECO:0000256" key="3">
    <source>
        <dbReference type="ARBA" id="ARBA00023125"/>
    </source>
</evidence>
<comment type="similarity">
    <text evidence="1">Belongs to the LysR transcriptional regulatory family.</text>
</comment>
<evidence type="ECO:0000313" key="6">
    <source>
        <dbReference type="EMBL" id="URI09757.1"/>
    </source>
</evidence>
<dbReference type="Gene3D" id="3.40.190.290">
    <property type="match status" value="1"/>
</dbReference>
<dbReference type="Pfam" id="PF03466">
    <property type="entry name" value="LysR_substrate"/>
    <property type="match status" value="1"/>
</dbReference>
<feature type="domain" description="HTH lysR-type" evidence="5">
    <location>
        <begin position="1"/>
        <end position="59"/>
    </location>
</feature>
<reference evidence="6" key="1">
    <citation type="submission" date="2022-05" db="EMBL/GenBank/DDBJ databases">
        <title>An RpoN-dependent PEP-CTERM gene is involved in floc formation of an Aquincola tertiaricarbonis strain.</title>
        <authorList>
            <person name="Qiu D."/>
            <person name="Xia M."/>
        </authorList>
    </citation>
    <scope>NUCLEOTIDE SEQUENCE</scope>
    <source>
        <strain evidence="6">RN12</strain>
    </source>
</reference>
<keyword evidence="4" id="KW-0804">Transcription</keyword>
<dbReference type="InterPro" id="IPR036388">
    <property type="entry name" value="WH-like_DNA-bd_sf"/>
</dbReference>
<name>A0ABY4S8S7_AQUTE</name>
<dbReference type="Proteomes" id="UP001056201">
    <property type="component" value="Chromosome 2"/>
</dbReference>
<dbReference type="SUPFAM" id="SSF53850">
    <property type="entry name" value="Periplasmic binding protein-like II"/>
    <property type="match status" value="1"/>
</dbReference>
<dbReference type="SUPFAM" id="SSF46785">
    <property type="entry name" value="Winged helix' DNA-binding domain"/>
    <property type="match status" value="1"/>
</dbReference>
<accession>A0ABY4S8S7</accession>
<dbReference type="InterPro" id="IPR036390">
    <property type="entry name" value="WH_DNA-bd_sf"/>
</dbReference>
<sequence length="338" mass="36920">MDQFKAMRTFVRVIDEGSFAGAARSLDVAPAVVTRVVAELEGHLGTRLINRTTRRIALTEIGEQYLERARMILTEVEEAEALASSAQREARGVVRLRVPPAFAVHRVAQLLPAFHKQYPHVTVEINAFGAVDDIDDSQDITILWKRGPLDGEFVARRLARSEVVLCAAPEYLDLHGRPSHPRELSTHKILIPPVSEMQNGLTFYRGVWSEGEPEAEAVSLVRPGPSPMSSLNTDVNYAGALAGLGIAGLPSFIAGDALVEQALERVLPEWQLFTFTLWACMPSRKHVPARTRALLEFLVSSFGGEDRDPWLEAAGCPTLDCEGSAASAQRIGDLAAHA</sequence>
<keyword evidence="7" id="KW-1185">Reference proteome</keyword>
<evidence type="ECO:0000256" key="2">
    <source>
        <dbReference type="ARBA" id="ARBA00023015"/>
    </source>
</evidence>
<evidence type="ECO:0000256" key="4">
    <source>
        <dbReference type="ARBA" id="ARBA00023163"/>
    </source>
</evidence>
<evidence type="ECO:0000259" key="5">
    <source>
        <dbReference type="PROSITE" id="PS50931"/>
    </source>
</evidence>
<evidence type="ECO:0000256" key="1">
    <source>
        <dbReference type="ARBA" id="ARBA00009437"/>
    </source>
</evidence>
<dbReference type="InterPro" id="IPR005119">
    <property type="entry name" value="LysR_subst-bd"/>
</dbReference>